<evidence type="ECO:0000256" key="1">
    <source>
        <dbReference type="ARBA" id="ARBA00008239"/>
    </source>
</evidence>
<keyword evidence="2" id="KW-0547">Nucleotide-binding</keyword>
<evidence type="ECO:0000256" key="3">
    <source>
        <dbReference type="ARBA" id="ARBA00022840"/>
    </source>
</evidence>
<reference evidence="6 7" key="1">
    <citation type="journal article" date="2023" name="ISME J.">
        <title>Cultivation and genomic characterization of novel and ubiquitous marine nitrite-oxidizing bacteria from the Nitrospirales.</title>
        <authorList>
            <person name="Mueller A.J."/>
            <person name="Daebeler A."/>
            <person name="Herbold C.W."/>
            <person name="Kirkegaard R.H."/>
            <person name="Daims H."/>
        </authorList>
    </citation>
    <scope>NUCLEOTIDE SEQUENCE [LARGE SCALE GENOMIC DNA]</scope>
    <source>
        <strain evidence="6 7">EB</strain>
    </source>
</reference>
<dbReference type="EMBL" id="JAQOUE010000001">
    <property type="protein sequence ID" value="MDT7041331.1"/>
    <property type="molecule type" value="Genomic_DNA"/>
</dbReference>
<name>A0ABU3K4M1_9BACT</name>
<organism evidence="6 7">
    <name type="scientific">Candidatus Nitronereus thalassa</name>
    <dbReference type="NCBI Taxonomy" id="3020898"/>
    <lineage>
        <taxon>Bacteria</taxon>
        <taxon>Pseudomonadati</taxon>
        <taxon>Nitrospirota</taxon>
        <taxon>Nitrospiria</taxon>
        <taxon>Nitrospirales</taxon>
        <taxon>Nitrospiraceae</taxon>
        <taxon>Candidatus Nitronereus</taxon>
    </lineage>
</organism>
<comment type="similarity">
    <text evidence="1">Belongs to the heat shock protein 90 family.</text>
</comment>
<feature type="domain" description="HD-CE" evidence="5">
    <location>
        <begin position="43"/>
        <end position="308"/>
    </location>
</feature>
<protein>
    <submittedName>
        <fullName evidence="6">ATP-binding protein</fullName>
    </submittedName>
</protein>
<evidence type="ECO:0000313" key="7">
    <source>
        <dbReference type="Proteomes" id="UP001250932"/>
    </source>
</evidence>
<accession>A0ABU3K4M1</accession>
<dbReference type="InterPro" id="IPR056471">
    <property type="entry name" value="HD-CE"/>
</dbReference>
<evidence type="ECO:0000256" key="4">
    <source>
        <dbReference type="ARBA" id="ARBA00023186"/>
    </source>
</evidence>
<keyword evidence="7" id="KW-1185">Reference proteome</keyword>
<dbReference type="Pfam" id="PF24391">
    <property type="entry name" value="HD-CE"/>
    <property type="match status" value="1"/>
</dbReference>
<dbReference type="Proteomes" id="UP001250932">
    <property type="component" value="Unassembled WGS sequence"/>
</dbReference>
<dbReference type="InterPro" id="IPR001404">
    <property type="entry name" value="Hsp90_fam"/>
</dbReference>
<sequence length="989" mass="114683">MRLDPQNTPLFNYLYQKSSVYHGKALELREAIQDWLAYIPETFPHYTRHTVQHSDEIILQISKILFFDDDPNKGSIQLSAVEAYILIAAAYLHDAGMVTSNKEKENILQSEDWKIWTTSGGGKKRWEEIIQLRANNRPPDETLRNFLADLQIRFLVAEYIRRYHHIRAMNVISEHQASLGRFAFDDPILSRTIADVCVAHGYNLHELEDRERYPDQRDIRGEKVNVRLMAILLRLGDLLDMTSDRACPLLLNVACPLPADSLAHWTQYRRISHRLSSPDCIEIRADCHTQDEHTILQDWCHWIVNEVQNSSAVAARFTRHKEWNPPQAILNGENATIHIRPASTASYVPSKWTFELDHEVVFQRLVNDVYDHPAVFIRELIQNALDASRSQMYADIIMEGKAPPEYPTQVQKEYRKRYPIDISIECKQITNALSEELEERQIFKINDWGIGMDTEIIERYFLQVGRSYYTTDEFRRKFSFVPTSRFGIGFLSVFAVSDLVIVDTYKPTSPNHDGAIRISLSGPRNYLLREKSQRRKTGTKIEVLLRENIERGQITNLISKWCRRVEFPIVVNDFGTKTIIEAERPEEFISEIPDVTEEGATFRIRSFPINRPGIEGELYVFAHINAGGESWDKLYWARHIYPLKDPRATPPEYVEDLICTHGIAVGALRHWFGHGYSSAMRARLDYRSNTQELNLSRSTIHNRRELTERGDPMVISRWEEILQEHLNGSSYANREDGWKYKQRLVNRFPLHTFWASQPETIPIYLDNKFSKLSLKQIKQFGLITYVIPAGAIHRHSLYGEDTVKEIQISDLDNNAPTISDNDLSFTSDEHITEIFGNRIASNVRWLESGDFAIDWELGINEPEYSPFYMTRFPNSEIIGSGIIRKSSKYFGSYLLLNLNNEFVQWFLRIKLASKEPQSPVTMTHANQTSHLIEECIKYHGGKLHDLSGYLKGWGNIKSLTAELCPPEIELKRKMFVLCRDENVEEDWPS</sequence>
<keyword evidence="4" id="KW-0143">Chaperone</keyword>
<dbReference type="PANTHER" id="PTHR11528">
    <property type="entry name" value="HEAT SHOCK PROTEIN 90 FAMILY MEMBER"/>
    <property type="match status" value="1"/>
</dbReference>
<comment type="caution">
    <text evidence="6">The sequence shown here is derived from an EMBL/GenBank/DDBJ whole genome shotgun (WGS) entry which is preliminary data.</text>
</comment>
<dbReference type="RefSeq" id="WP_313831686.1">
    <property type="nucleotide sequence ID" value="NZ_JAQOUE010000001.1"/>
</dbReference>
<dbReference type="Gene3D" id="3.30.565.10">
    <property type="entry name" value="Histidine kinase-like ATPase, C-terminal domain"/>
    <property type="match status" value="1"/>
</dbReference>
<keyword evidence="3 6" id="KW-0067">ATP-binding</keyword>
<evidence type="ECO:0000256" key="2">
    <source>
        <dbReference type="ARBA" id="ARBA00022741"/>
    </source>
</evidence>
<dbReference type="InterPro" id="IPR036890">
    <property type="entry name" value="HATPase_C_sf"/>
</dbReference>
<dbReference type="SUPFAM" id="SSF55874">
    <property type="entry name" value="ATPase domain of HSP90 chaperone/DNA topoisomerase II/histidine kinase"/>
    <property type="match status" value="1"/>
</dbReference>
<proteinExistence type="inferred from homology"/>
<dbReference type="GO" id="GO:0005524">
    <property type="term" value="F:ATP binding"/>
    <property type="evidence" value="ECO:0007669"/>
    <property type="project" value="UniProtKB-KW"/>
</dbReference>
<evidence type="ECO:0000259" key="5">
    <source>
        <dbReference type="Pfam" id="PF24391"/>
    </source>
</evidence>
<evidence type="ECO:0000313" key="6">
    <source>
        <dbReference type="EMBL" id="MDT7041331.1"/>
    </source>
</evidence>
<gene>
    <name evidence="6" type="ORF">PPG34_03155</name>
</gene>